<dbReference type="Proteomes" id="UP001159405">
    <property type="component" value="Unassembled WGS sequence"/>
</dbReference>
<keyword evidence="2" id="KW-1185">Reference proteome</keyword>
<dbReference type="EMBL" id="CALNXK010000978">
    <property type="protein sequence ID" value="CAH3191043.1"/>
    <property type="molecule type" value="Genomic_DNA"/>
</dbReference>
<evidence type="ECO:0000313" key="2">
    <source>
        <dbReference type="Proteomes" id="UP001159405"/>
    </source>
</evidence>
<comment type="caution">
    <text evidence="1">The sequence shown here is derived from an EMBL/GenBank/DDBJ whole genome shotgun (WGS) entry which is preliminary data.</text>
</comment>
<name>A0ABN8SLB6_9CNID</name>
<proteinExistence type="predicted"/>
<protein>
    <recommendedName>
        <fullName evidence="3">Gag-like protein</fullName>
    </recommendedName>
</protein>
<gene>
    <name evidence="1" type="ORF">PLOB_00049889</name>
</gene>
<organism evidence="1 2">
    <name type="scientific">Porites lobata</name>
    <dbReference type="NCBI Taxonomy" id="104759"/>
    <lineage>
        <taxon>Eukaryota</taxon>
        <taxon>Metazoa</taxon>
        <taxon>Cnidaria</taxon>
        <taxon>Anthozoa</taxon>
        <taxon>Hexacorallia</taxon>
        <taxon>Scleractinia</taxon>
        <taxon>Fungiina</taxon>
        <taxon>Poritidae</taxon>
        <taxon>Porites</taxon>
    </lineage>
</organism>
<evidence type="ECO:0000313" key="1">
    <source>
        <dbReference type="EMBL" id="CAH3191043.1"/>
    </source>
</evidence>
<reference evidence="1 2" key="1">
    <citation type="submission" date="2022-05" db="EMBL/GenBank/DDBJ databases">
        <authorList>
            <consortium name="Genoscope - CEA"/>
            <person name="William W."/>
        </authorList>
    </citation>
    <scope>NUCLEOTIDE SEQUENCE [LARGE SCALE GENOMIC DNA]</scope>
</reference>
<sequence length="192" mass="21377">MGTALRECKYCSRKHKRGMEKCPGYGKTCTKCSNQNHFSSVCLQTVSLTTPRKVQPQRDLQESKPKVHAVHKDLQPSSEGELWVLSFAEQVSTISSNKGRIYAAMEIGNKTFEMQMDTGVSCNVPPRSYLPADAEIQKTMRKLVTYSKSKLRVLGTVTATVRNPRNNVEYTEECVVVVDVSTPLLGAEACIK</sequence>
<accession>A0ABN8SLB6</accession>
<evidence type="ECO:0008006" key="3">
    <source>
        <dbReference type="Google" id="ProtNLM"/>
    </source>
</evidence>